<evidence type="ECO:0000256" key="1">
    <source>
        <dbReference type="SAM" id="MobiDB-lite"/>
    </source>
</evidence>
<dbReference type="RefSeq" id="WP_185063815.1">
    <property type="nucleotide sequence ID" value="NZ_BAABJP010000045.1"/>
</dbReference>
<accession>A0ABP9R264</accession>
<dbReference type="PANTHER" id="PTHR33371:SF4">
    <property type="entry name" value="INTERMEMBRANE PHOSPHOLIPID TRANSPORT SYSTEM BINDING PROTEIN MLAD"/>
    <property type="match status" value="1"/>
</dbReference>
<keyword evidence="4" id="KW-1185">Reference proteome</keyword>
<dbReference type="InterPro" id="IPR003399">
    <property type="entry name" value="Mce/MlaD"/>
</dbReference>
<feature type="domain" description="Mce/MlaD" evidence="2">
    <location>
        <begin position="47"/>
        <end position="120"/>
    </location>
</feature>
<feature type="region of interest" description="Disordered" evidence="1">
    <location>
        <begin position="403"/>
        <end position="457"/>
    </location>
</feature>
<comment type="caution">
    <text evidence="3">The sequence shown here is derived from an EMBL/GenBank/DDBJ whole genome shotgun (WGS) entry which is preliminary data.</text>
</comment>
<proteinExistence type="predicted"/>
<dbReference type="PANTHER" id="PTHR33371">
    <property type="entry name" value="INTERMEMBRANE PHOSPHOLIPID TRANSPORT SYSTEM BINDING PROTEIN MLAD-RELATED"/>
    <property type="match status" value="1"/>
</dbReference>
<reference evidence="4" key="1">
    <citation type="journal article" date="2019" name="Int. J. Syst. Evol. Microbiol.">
        <title>The Global Catalogue of Microorganisms (GCM) 10K type strain sequencing project: providing services to taxonomists for standard genome sequencing and annotation.</title>
        <authorList>
            <consortium name="The Broad Institute Genomics Platform"/>
            <consortium name="The Broad Institute Genome Sequencing Center for Infectious Disease"/>
            <person name="Wu L."/>
            <person name="Ma J."/>
        </authorList>
    </citation>
    <scope>NUCLEOTIDE SEQUENCE [LARGE SCALE GENOMIC DNA]</scope>
    <source>
        <strain evidence="4">JCM 18303</strain>
    </source>
</reference>
<gene>
    <name evidence="3" type="ORF">GCM10023321_68480</name>
</gene>
<evidence type="ECO:0000259" key="2">
    <source>
        <dbReference type="Pfam" id="PF02470"/>
    </source>
</evidence>
<sequence length="457" mass="47954">MRRQPLAGPAQRFSKARVLATVGVAVVACTAAGGSLAVEATQQRTIVIAEFRDASPMLTGNDVKLHGVKVGEVAAMSEENGIAKVALDLGPEALPIHSDARATVRPVSLLGERYMELDTGTPSAPLLRTGGIIPVSQTGQNTDLDEVLNVFDDKTGQSLAAFVAVLGEGMRGNGADVDAAMKALAPAMTQTDQFVKVLQQQNATLNSLVENLDPVAKSLAQDDGKTLDSLVASTTSLLQTTSTNVQALDATLAELPGSLAAARGTLGHLADTADDTTPLLKDIRPVTDDLKEISDELIYFSESANPAFDKLAPVLDKGTDFLRSAKPVAEQLRQAGPDLVKLSKALNPIVNELAHNVDNVMNFIRFWALTTNGKDGLSHYFRAHLIFEPSTVTGYVPGGLGDLGVGGKDRAPDSGQPKRPELPTGLLQKQPSKDGGVTGLNEKQESGALGFLLGGDK</sequence>
<organism evidence="3 4">
    <name type="scientific">Pseudonocardia eucalypti</name>
    <dbReference type="NCBI Taxonomy" id="648755"/>
    <lineage>
        <taxon>Bacteria</taxon>
        <taxon>Bacillati</taxon>
        <taxon>Actinomycetota</taxon>
        <taxon>Actinomycetes</taxon>
        <taxon>Pseudonocardiales</taxon>
        <taxon>Pseudonocardiaceae</taxon>
        <taxon>Pseudonocardia</taxon>
    </lineage>
</organism>
<dbReference type="Pfam" id="PF02470">
    <property type="entry name" value="MlaD"/>
    <property type="match status" value="1"/>
</dbReference>
<name>A0ABP9R264_9PSEU</name>
<evidence type="ECO:0000313" key="4">
    <source>
        <dbReference type="Proteomes" id="UP001428817"/>
    </source>
</evidence>
<dbReference type="EMBL" id="BAABJP010000045">
    <property type="protein sequence ID" value="GAA5170809.1"/>
    <property type="molecule type" value="Genomic_DNA"/>
</dbReference>
<dbReference type="Proteomes" id="UP001428817">
    <property type="component" value="Unassembled WGS sequence"/>
</dbReference>
<evidence type="ECO:0000313" key="3">
    <source>
        <dbReference type="EMBL" id="GAA5170809.1"/>
    </source>
</evidence>
<protein>
    <recommendedName>
        <fullName evidence="2">Mce/MlaD domain-containing protein</fullName>
    </recommendedName>
</protein>
<feature type="compositionally biased region" description="Basic and acidic residues" evidence="1">
    <location>
        <begin position="407"/>
        <end position="421"/>
    </location>
</feature>
<dbReference type="PROSITE" id="PS51257">
    <property type="entry name" value="PROKAR_LIPOPROTEIN"/>
    <property type="match status" value="1"/>
</dbReference>
<dbReference type="InterPro" id="IPR052336">
    <property type="entry name" value="MlaD_Phospholipid_Transporter"/>
</dbReference>